<dbReference type="Gene3D" id="1.10.3210.10">
    <property type="entry name" value="Hypothetical protein af1432"/>
    <property type="match status" value="1"/>
</dbReference>
<dbReference type="EMBL" id="CP007452">
    <property type="protein sequence ID" value="AHM57213.1"/>
    <property type="molecule type" value="Genomic_DNA"/>
</dbReference>
<dbReference type="InterPro" id="IPR006675">
    <property type="entry name" value="HDIG_dom"/>
</dbReference>
<dbReference type="Pfam" id="PF01966">
    <property type="entry name" value="HD"/>
    <property type="match status" value="1"/>
</dbReference>
<keyword evidence="3" id="KW-1185">Reference proteome</keyword>
<dbReference type="InterPro" id="IPR003607">
    <property type="entry name" value="HD/PDEase_dom"/>
</dbReference>
<dbReference type="HOGENOM" id="CLU_087303_0_0_9"/>
<organism evidence="2 3">
    <name type="scientific">Peptoclostridium acidaminophilum DSM 3953</name>
    <dbReference type="NCBI Taxonomy" id="1286171"/>
    <lineage>
        <taxon>Bacteria</taxon>
        <taxon>Bacillati</taxon>
        <taxon>Bacillota</taxon>
        <taxon>Clostridia</taxon>
        <taxon>Peptostreptococcales</taxon>
        <taxon>Peptoclostridiaceae</taxon>
        <taxon>Peptoclostridium</taxon>
    </lineage>
</organism>
<protein>
    <submittedName>
        <fullName evidence="2">Metal-dependent phosphohydrolase</fullName>
    </submittedName>
</protein>
<dbReference type="PATRIC" id="fig|1286171.3.peg.1881"/>
<dbReference type="GO" id="GO:0016787">
    <property type="term" value="F:hydrolase activity"/>
    <property type="evidence" value="ECO:0007669"/>
    <property type="project" value="UniProtKB-KW"/>
</dbReference>
<dbReference type="SUPFAM" id="SSF109604">
    <property type="entry name" value="HD-domain/PDEase-like"/>
    <property type="match status" value="1"/>
</dbReference>
<feature type="domain" description="HD" evidence="1">
    <location>
        <begin position="13"/>
        <end position="104"/>
    </location>
</feature>
<reference evidence="2 3" key="1">
    <citation type="journal article" date="2014" name="Genome Announc.">
        <title>Complete Genome Sequence of Amino Acid-Utilizing Eubacterium acidaminophilum al-2 (DSM 3953).</title>
        <authorList>
            <person name="Poehlein A."/>
            <person name="Andreesen J.R."/>
            <person name="Daniel R."/>
        </authorList>
    </citation>
    <scope>NUCLEOTIDE SEQUENCE [LARGE SCALE GENOMIC DNA]</scope>
    <source>
        <strain evidence="2 3">DSM 3953</strain>
    </source>
</reference>
<evidence type="ECO:0000259" key="1">
    <source>
        <dbReference type="Pfam" id="PF01966"/>
    </source>
</evidence>
<dbReference type="Proteomes" id="UP000019591">
    <property type="component" value="Chromosome"/>
</dbReference>
<accession>W8THB9</accession>
<gene>
    <name evidence="2" type="ORF">EAL2_c19320</name>
</gene>
<name>W8THB9_PEPAC</name>
<dbReference type="InterPro" id="IPR006674">
    <property type="entry name" value="HD_domain"/>
</dbReference>
<dbReference type="KEGG" id="eac:EAL2_c19320"/>
<evidence type="ECO:0000313" key="2">
    <source>
        <dbReference type="EMBL" id="AHM57213.1"/>
    </source>
</evidence>
<keyword evidence="2" id="KW-0378">Hydrolase</keyword>
<proteinExistence type="predicted"/>
<evidence type="ECO:0000313" key="3">
    <source>
        <dbReference type="Proteomes" id="UP000019591"/>
    </source>
</evidence>
<sequence>MICQYLQLSCEEQMLAETIALFHDIGRFTQFVKYRTFQDRVSVDHAALGAEILRDSKVLERLPEAERIIVLKAVEMHNWYRIPDALDERTRLHAKILRDADKLDIFRVVTEYYNQREFKFNPAMEEKMPDTEGYNHQIVQDILNNKNTSSCNVKNINDTRLFKLSWIFDINFDVTLQAIRKKGYIDMILSTLPDTPDVQKIRQHLIAYL</sequence>
<dbReference type="AlphaFoldDB" id="W8THB9"/>
<dbReference type="eggNOG" id="COG1418">
    <property type="taxonomic scope" value="Bacteria"/>
</dbReference>
<dbReference type="NCBIfam" id="TIGR00277">
    <property type="entry name" value="HDIG"/>
    <property type="match status" value="1"/>
</dbReference>
<dbReference type="CDD" id="cd00077">
    <property type="entry name" value="HDc"/>
    <property type="match status" value="1"/>
</dbReference>